<dbReference type="SUPFAM" id="SSF52058">
    <property type="entry name" value="L domain-like"/>
    <property type="match status" value="2"/>
</dbReference>
<dbReference type="InterPro" id="IPR032675">
    <property type="entry name" value="LRR_dom_sf"/>
</dbReference>
<dbReference type="Proteomes" id="UP000018208">
    <property type="component" value="Unassembled WGS sequence"/>
</dbReference>
<dbReference type="EMBL" id="AUWU02000001">
    <property type="protein sequence ID" value="KAH0577737.1"/>
    <property type="molecule type" value="Genomic_DNA"/>
</dbReference>
<evidence type="ECO:0000313" key="1">
    <source>
        <dbReference type="EMBL" id="KAH0577737.1"/>
    </source>
</evidence>
<sequence length="770" mass="90130">MKKRTLNSFVDQPIVLLPKKTQNVQQPFSYDQSSFLDGNIRRVNLGFYTQIKDIEKQCKNNASTITKLRSPKIYSRQAVYIAPKYQLDILSKDLQFIKNQKVYNTVDDQKDTQVHKYMNPLSNSSYQYQQISVQQINFADRLSDPTYFQIQPQNKQAPIRQQRISTNFQPPQSVQIQYIDENLHMIGAYGQDINIKKNMAKILQEQITFDGQEFDLCENQSKDPQKSKVIQIQMEQKLLFNNSFKLQPEQFDSTEIFQQNIVIESFVNFVSKNKVFDIIRHSLQFQNQQNQQFYIYQLQSKKFYNQFTLETYQQNLIKFEKVTLINQPPCQLLIEDGQQLSLNLNKLQALYLVRLSYDYSGKIIVALPKLQHLIFFQCQFEQFEIIYPSLIQTIIINNTYAITKFQTKFTQSLNMFSSLKFLQLNYIDILFMDLTFNSQIEYLEITNSNIEDIITLPNTLNYINFSSTRLKSCSPIYLLKQLYTLILINNENLNFNLNRVPQSVTYLDFSLQKQHFLPINFSTSQLKFLTLNKTGLESFVNMPVSLNTLKVQNNNFLNLHQIEKLQFLQTLDVSSNINIQNELWFMPNSIINLNLSNCGIQKVSDLRFLQNLKSLNLSYNQNIDIHKFAFPKQLKDLIIESCGLKQSPNLSRISDLQSLSLAGNTDIVILDLKVQNLNLSNCALCYVDTNRIENLQSINLKGNKIKFYFPSQKIHVQFEQQTEIFSKKNIPKSLMCMLISSQINLSEDITEIRFQRDDVISQIVQLQQQE</sequence>
<accession>A0A9P8M1K6</accession>
<evidence type="ECO:0008006" key="3">
    <source>
        <dbReference type="Google" id="ProtNLM"/>
    </source>
</evidence>
<dbReference type="KEGG" id="ssao:94295114"/>
<organism evidence="1 2">
    <name type="scientific">Spironucleus salmonicida</name>
    <dbReference type="NCBI Taxonomy" id="348837"/>
    <lineage>
        <taxon>Eukaryota</taxon>
        <taxon>Metamonada</taxon>
        <taxon>Diplomonadida</taxon>
        <taxon>Hexamitidae</taxon>
        <taxon>Hexamitinae</taxon>
        <taxon>Spironucleus</taxon>
    </lineage>
</organism>
<keyword evidence="2" id="KW-1185">Reference proteome</keyword>
<dbReference type="Gene3D" id="3.80.10.10">
    <property type="entry name" value="Ribonuclease Inhibitor"/>
    <property type="match status" value="2"/>
</dbReference>
<dbReference type="OrthoDB" id="266138at2759"/>
<gene>
    <name evidence="1" type="ORF">SS50377_21091</name>
</gene>
<dbReference type="RefSeq" id="XP_067768510.1">
    <property type="nucleotide sequence ID" value="XM_067905028.1"/>
</dbReference>
<name>A0A9P8M1K6_9EUKA</name>
<protein>
    <recommendedName>
        <fullName evidence="3">Leucine rich repeat-containing protein</fullName>
    </recommendedName>
</protein>
<dbReference type="AlphaFoldDB" id="A0A9P8M1K6"/>
<dbReference type="GeneID" id="94295114"/>
<reference evidence="1 2" key="1">
    <citation type="journal article" date="2014" name="PLoS Genet.">
        <title>The Genome of Spironucleus salmonicida Highlights a Fish Pathogen Adapted to Fluctuating Environments.</title>
        <authorList>
            <person name="Xu F."/>
            <person name="Jerlstrom-Hultqvist J."/>
            <person name="Einarsson E."/>
            <person name="Astvaldsson A."/>
            <person name="Svard S.G."/>
            <person name="Andersson J.O."/>
        </authorList>
    </citation>
    <scope>NUCLEOTIDE SEQUENCE [LARGE SCALE GENOMIC DNA]</scope>
    <source>
        <strain evidence="1 2">ATCC 50377</strain>
    </source>
</reference>
<proteinExistence type="predicted"/>
<evidence type="ECO:0000313" key="2">
    <source>
        <dbReference type="Proteomes" id="UP000018208"/>
    </source>
</evidence>
<comment type="caution">
    <text evidence="1">The sequence shown here is derived from an EMBL/GenBank/DDBJ whole genome shotgun (WGS) entry which is preliminary data.</text>
</comment>